<dbReference type="InterPro" id="IPR050557">
    <property type="entry name" value="RTX_toxin/Mannuronan_C5-epim"/>
</dbReference>
<protein>
    <submittedName>
        <fullName evidence="7">Calcium-binding protein</fullName>
    </submittedName>
</protein>
<dbReference type="EMBL" id="JBHRTB010000010">
    <property type="protein sequence ID" value="MFC3142218.1"/>
    <property type="molecule type" value="Genomic_DNA"/>
</dbReference>
<evidence type="ECO:0000256" key="1">
    <source>
        <dbReference type="ARBA" id="ARBA00001913"/>
    </source>
</evidence>
<dbReference type="Pfam" id="PF08548">
    <property type="entry name" value="Peptidase_M10_C"/>
    <property type="match status" value="1"/>
</dbReference>
<dbReference type="Gene3D" id="2.150.10.10">
    <property type="entry name" value="Serralysin-like metalloprotease, C-terminal"/>
    <property type="match status" value="1"/>
</dbReference>
<dbReference type="PROSITE" id="PS00330">
    <property type="entry name" value="HEMOLYSIN_CALCIUM"/>
    <property type="match status" value="1"/>
</dbReference>
<evidence type="ECO:0000313" key="8">
    <source>
        <dbReference type="Proteomes" id="UP001595632"/>
    </source>
</evidence>
<evidence type="ECO:0000256" key="3">
    <source>
        <dbReference type="ARBA" id="ARBA00022525"/>
    </source>
</evidence>
<keyword evidence="3" id="KW-0964">Secreted</keyword>
<feature type="domain" description="Peptidase M10 serralysin C-terminal" evidence="6">
    <location>
        <begin position="403"/>
        <end position="541"/>
    </location>
</feature>
<organism evidence="7 8">
    <name type="scientific">Psychromarinibacter halotolerans</name>
    <dbReference type="NCBI Taxonomy" id="1775175"/>
    <lineage>
        <taxon>Bacteria</taxon>
        <taxon>Pseudomonadati</taxon>
        <taxon>Pseudomonadota</taxon>
        <taxon>Alphaproteobacteria</taxon>
        <taxon>Rhodobacterales</taxon>
        <taxon>Paracoccaceae</taxon>
        <taxon>Psychromarinibacter</taxon>
    </lineage>
</organism>
<feature type="region of interest" description="Disordered" evidence="5">
    <location>
        <begin position="426"/>
        <end position="446"/>
    </location>
</feature>
<dbReference type="PANTHER" id="PTHR38340:SF1">
    <property type="entry name" value="S-LAYER PROTEIN"/>
    <property type="match status" value="1"/>
</dbReference>
<evidence type="ECO:0000259" key="6">
    <source>
        <dbReference type="Pfam" id="PF08548"/>
    </source>
</evidence>
<reference evidence="8" key="1">
    <citation type="journal article" date="2019" name="Int. J. Syst. Evol. Microbiol.">
        <title>The Global Catalogue of Microorganisms (GCM) 10K type strain sequencing project: providing services to taxonomists for standard genome sequencing and annotation.</title>
        <authorList>
            <consortium name="The Broad Institute Genomics Platform"/>
            <consortium name="The Broad Institute Genome Sequencing Center for Infectious Disease"/>
            <person name="Wu L."/>
            <person name="Ma J."/>
        </authorList>
    </citation>
    <scope>NUCLEOTIDE SEQUENCE [LARGE SCALE GENOMIC DNA]</scope>
    <source>
        <strain evidence="8">KCTC 52366</strain>
    </source>
</reference>
<proteinExistence type="predicted"/>
<comment type="caution">
    <text evidence="7">The sequence shown here is derived from an EMBL/GenBank/DDBJ whole genome shotgun (WGS) entry which is preliminary data.</text>
</comment>
<evidence type="ECO:0000313" key="7">
    <source>
        <dbReference type="EMBL" id="MFC3142218.1"/>
    </source>
</evidence>
<dbReference type="InterPro" id="IPR011049">
    <property type="entry name" value="Serralysin-like_metalloprot_C"/>
</dbReference>
<dbReference type="InterPro" id="IPR001343">
    <property type="entry name" value="Hemolysn_Ca-bd"/>
</dbReference>
<evidence type="ECO:0000256" key="5">
    <source>
        <dbReference type="SAM" id="MobiDB-lite"/>
    </source>
</evidence>
<keyword evidence="8" id="KW-1185">Reference proteome</keyword>
<comment type="subcellular location">
    <subcellularLocation>
        <location evidence="2">Secreted</location>
    </subcellularLocation>
</comment>
<dbReference type="RefSeq" id="WP_275634122.1">
    <property type="nucleotide sequence ID" value="NZ_JARGYD010000007.1"/>
</dbReference>
<accession>A0ABV7GKV5</accession>
<sequence>MSIQIINTSISTTAAGDHAIDVTSAGDVVLVQADRVAAASGAGARGIYATAGSVDVTVSGTVAAQLAEAILLASDDNSVTIGINGTVLSGAAAGVAFSGVGNQLTNDGIIQSGSFGLWVTGSGMFVNNGAITAVGPGALLQDFANSTLVNAGTINADLPGVRLGGDGSLVQNSGTVISADYAVDFSDSDPGARNTLTNSGFLSGQSGAFLGGDADDTVRTGGVMGGVIDTGGGADEVLVTGGLVDGDIRTGPGADVVRLTGGTVAGSVDAGDGADTLDLRGGTVAGPVSGGDGGDLYITGGAGVTISEQSGGGHDTVHSSVDHVLADHVEDLVLTGGSDLSGAGTDWQNVIAGNAGNNRLDGQGSRDTIAGGAGNDIIDSGRGNDIVDAEAGDDRVAGRAGNDNLTGGEGDDLLFGGIGRDNLFGDDGDDTLKGGGGQDDMTGGAGPDVFVFSRVTDSLPGTEDVITDFTPGEDLLDFGGLVQGQLVLSLLGSYTPGQPSLRTSETLGGDTLLWADADGDGSVDMRVVLTGMTGLGESDFLL</sequence>
<comment type="cofactor">
    <cofactor evidence="1">
        <name>Ca(2+)</name>
        <dbReference type="ChEBI" id="CHEBI:29108"/>
    </cofactor>
</comment>
<gene>
    <name evidence="7" type="ORF">ACFOGP_05830</name>
</gene>
<dbReference type="PRINTS" id="PR00313">
    <property type="entry name" value="CABNDNGRPT"/>
</dbReference>
<dbReference type="PANTHER" id="PTHR38340">
    <property type="entry name" value="S-LAYER PROTEIN"/>
    <property type="match status" value="1"/>
</dbReference>
<name>A0ABV7GKV5_9RHOB</name>
<keyword evidence="4" id="KW-0677">Repeat</keyword>
<feature type="region of interest" description="Disordered" evidence="5">
    <location>
        <begin position="356"/>
        <end position="375"/>
    </location>
</feature>
<dbReference type="Proteomes" id="UP001595632">
    <property type="component" value="Unassembled WGS sequence"/>
</dbReference>
<dbReference type="SUPFAM" id="SSF51120">
    <property type="entry name" value="beta-Roll"/>
    <property type="match status" value="2"/>
</dbReference>
<evidence type="ECO:0000256" key="2">
    <source>
        <dbReference type="ARBA" id="ARBA00004613"/>
    </source>
</evidence>
<dbReference type="InterPro" id="IPR013858">
    <property type="entry name" value="Peptidase_M10B_C"/>
</dbReference>
<dbReference type="Pfam" id="PF00353">
    <property type="entry name" value="HemolysinCabind"/>
    <property type="match status" value="2"/>
</dbReference>
<feature type="compositionally biased region" description="Gly residues" evidence="5">
    <location>
        <begin position="433"/>
        <end position="446"/>
    </location>
</feature>
<dbReference type="Gene3D" id="2.160.20.160">
    <property type="match status" value="1"/>
</dbReference>
<dbReference type="InterPro" id="IPR018511">
    <property type="entry name" value="Hemolysin-typ_Ca-bd_CS"/>
</dbReference>
<evidence type="ECO:0000256" key="4">
    <source>
        <dbReference type="ARBA" id="ARBA00022737"/>
    </source>
</evidence>